<reference evidence="2 3" key="1">
    <citation type="submission" date="2015-09" db="EMBL/GenBank/DDBJ databases">
        <authorList>
            <consortium name="Swine Surveillance"/>
        </authorList>
    </citation>
    <scope>NUCLEOTIDE SEQUENCE [LARGE SCALE GENOMIC DNA]</scope>
    <source>
        <strain evidence="2 3">CECT 8399</strain>
    </source>
</reference>
<sequence>MPLVNLAEVEIFYQALRANAKSPKKLRSLERLWAALNEMVDRGVSLNVIPDVGQYLKEHYHGSPALSTITNDTDGMNELVKLAIQACRDAGHGTGKQARKKLTEREKLHETLMEKMISEKSRALLEEVFRENDQLRKENKILRGAYANLTQRDIKNATLKLGENHSLEKRELVKPLVTGLDLMERRRLQSLFDVLSRDFDITLDPNAGDLMHPALGYLGAEDAVSVLMKMLGD</sequence>
<proteinExistence type="predicted"/>
<name>A0A0P1HFA4_9RHOB</name>
<evidence type="ECO:0000313" key="3">
    <source>
        <dbReference type="Proteomes" id="UP000051326"/>
    </source>
</evidence>
<protein>
    <submittedName>
        <fullName evidence="2">Uncharacterized protein</fullName>
    </submittedName>
</protein>
<keyword evidence="1" id="KW-0175">Coiled coil</keyword>
<dbReference type="RefSeq" id="WP_058288109.1">
    <property type="nucleotide sequence ID" value="NZ_CYSR01000040.1"/>
</dbReference>
<evidence type="ECO:0000256" key="1">
    <source>
        <dbReference type="SAM" id="Coils"/>
    </source>
</evidence>
<feature type="coiled-coil region" evidence="1">
    <location>
        <begin position="118"/>
        <end position="152"/>
    </location>
</feature>
<gene>
    <name evidence="2" type="ORF">PHA8399_04330</name>
</gene>
<dbReference type="Proteomes" id="UP000051326">
    <property type="component" value="Unassembled WGS sequence"/>
</dbReference>
<evidence type="ECO:0000313" key="2">
    <source>
        <dbReference type="EMBL" id="CUI02166.1"/>
    </source>
</evidence>
<organism evidence="2 3">
    <name type="scientific">Leisingera aquaemixtae</name>
    <dbReference type="NCBI Taxonomy" id="1396826"/>
    <lineage>
        <taxon>Bacteria</taxon>
        <taxon>Pseudomonadati</taxon>
        <taxon>Pseudomonadota</taxon>
        <taxon>Alphaproteobacteria</taxon>
        <taxon>Rhodobacterales</taxon>
        <taxon>Roseobacteraceae</taxon>
        <taxon>Leisingera</taxon>
    </lineage>
</organism>
<dbReference type="AlphaFoldDB" id="A0A0P1HFA4"/>
<accession>A0A0P1HFA4</accession>
<dbReference type="EMBL" id="CYSR01000040">
    <property type="protein sequence ID" value="CUI02166.1"/>
    <property type="molecule type" value="Genomic_DNA"/>
</dbReference>